<dbReference type="InterPro" id="IPR003369">
    <property type="entry name" value="TatA/B/E"/>
</dbReference>
<keyword evidence="8" id="KW-0472">Membrane</keyword>
<dbReference type="KEGG" id="pdx:Psed_0059"/>
<reference evidence="9 10" key="1">
    <citation type="journal article" date="2011" name="J. Bacteriol.">
        <title>Genome sequence of the 1,4-dioxane-degrading Pseudonocardia dioxanivorans strain CB1190.</title>
        <authorList>
            <person name="Sales C.M."/>
            <person name="Mahendra S."/>
            <person name="Grostern A."/>
            <person name="Parales R.E."/>
            <person name="Goodwin L.A."/>
            <person name="Woyke T."/>
            <person name="Nolan M."/>
            <person name="Lapidus A."/>
            <person name="Chertkov O."/>
            <person name="Ovchinnikova G."/>
            <person name="Sczyrba A."/>
            <person name="Alvarez-Cohen L."/>
        </authorList>
    </citation>
    <scope>NUCLEOTIDE SEQUENCE [LARGE SCALE GENOMIC DNA]</scope>
    <source>
        <strain evidence="10">ATCC 55486 / DSM 44775 / JCM 13855 / CB1190</strain>
    </source>
</reference>
<evidence type="ECO:0000313" key="10">
    <source>
        <dbReference type="Proteomes" id="UP000007809"/>
    </source>
</evidence>
<name>F4CLZ1_PSEUX</name>
<dbReference type="NCBIfam" id="TIGR01410">
    <property type="entry name" value="tatB"/>
    <property type="match status" value="1"/>
</dbReference>
<dbReference type="HOGENOM" id="CLU_2261463_0_0_11"/>
<dbReference type="eggNOG" id="COG1826">
    <property type="taxonomic scope" value="Bacteria"/>
</dbReference>
<evidence type="ECO:0000256" key="2">
    <source>
        <dbReference type="ARBA" id="ARBA00022448"/>
    </source>
</evidence>
<dbReference type="GO" id="GO:0043953">
    <property type="term" value="P:protein transport by the Tat complex"/>
    <property type="evidence" value="ECO:0007669"/>
    <property type="project" value="InterPro"/>
</dbReference>
<dbReference type="STRING" id="675635.Psed_0059"/>
<accession>F4CLZ1</accession>
<evidence type="ECO:0000256" key="5">
    <source>
        <dbReference type="ARBA" id="ARBA00022927"/>
    </source>
</evidence>
<evidence type="ECO:0000256" key="3">
    <source>
        <dbReference type="ARBA" id="ARBA00022475"/>
    </source>
</evidence>
<dbReference type="AlphaFoldDB" id="F4CLZ1"/>
<keyword evidence="6" id="KW-1133">Transmembrane helix</keyword>
<keyword evidence="10" id="KW-1185">Reference proteome</keyword>
<dbReference type="EMBL" id="CP002593">
    <property type="protein sequence ID" value="AEA22339.1"/>
    <property type="molecule type" value="Genomic_DNA"/>
</dbReference>
<keyword evidence="7" id="KW-0811">Translocation</keyword>
<protein>
    <submittedName>
        <fullName evidence="9">Twin-arginine translocation protein, TatB subunit</fullName>
    </submittedName>
</protein>
<evidence type="ECO:0000256" key="4">
    <source>
        <dbReference type="ARBA" id="ARBA00022692"/>
    </source>
</evidence>
<keyword evidence="3" id="KW-1003">Cell membrane</keyword>
<dbReference type="PRINTS" id="PR01506">
    <property type="entry name" value="TATBPROTEIN"/>
</dbReference>
<dbReference type="Proteomes" id="UP000007809">
    <property type="component" value="Chromosome"/>
</dbReference>
<keyword evidence="4" id="KW-0812">Transmembrane</keyword>
<dbReference type="GO" id="GO:0008320">
    <property type="term" value="F:protein transmembrane transporter activity"/>
    <property type="evidence" value="ECO:0007669"/>
    <property type="project" value="InterPro"/>
</dbReference>
<comment type="subcellular location">
    <subcellularLocation>
        <location evidence="1">Membrane</location>
        <topology evidence="1">Single-pass membrane protein</topology>
    </subcellularLocation>
</comment>
<evidence type="ECO:0000256" key="1">
    <source>
        <dbReference type="ARBA" id="ARBA00004167"/>
    </source>
</evidence>
<keyword evidence="5" id="KW-0653">Protein transport</keyword>
<sequence length="103" mass="11158">MFDISVAKLIVLALVALFVLGPERLPGAAQWLGRAIRTVRTFASDAQKQVNREIGPEWREVRETLSELPVQELRTIRNGTLLGTGLAVTIALQVLIAVGGVPT</sequence>
<dbReference type="GO" id="GO:0016020">
    <property type="term" value="C:membrane"/>
    <property type="evidence" value="ECO:0007669"/>
    <property type="project" value="InterPro"/>
</dbReference>
<evidence type="ECO:0000313" key="9">
    <source>
        <dbReference type="EMBL" id="AEA22339.1"/>
    </source>
</evidence>
<proteinExistence type="predicted"/>
<evidence type="ECO:0000256" key="7">
    <source>
        <dbReference type="ARBA" id="ARBA00023010"/>
    </source>
</evidence>
<dbReference type="Pfam" id="PF02416">
    <property type="entry name" value="TatA_B_E"/>
    <property type="match status" value="1"/>
</dbReference>
<dbReference type="InterPro" id="IPR018448">
    <property type="entry name" value="TatB"/>
</dbReference>
<evidence type="ECO:0000256" key="6">
    <source>
        <dbReference type="ARBA" id="ARBA00022989"/>
    </source>
</evidence>
<dbReference type="Gene3D" id="1.20.5.3310">
    <property type="match status" value="1"/>
</dbReference>
<gene>
    <name evidence="9" type="ordered locus">Psed_0059</name>
</gene>
<keyword evidence="2" id="KW-0813">Transport</keyword>
<organism evidence="9 10">
    <name type="scientific">Pseudonocardia dioxanivorans (strain ATCC 55486 / DSM 44775 / JCM 13855 / CB1190)</name>
    <dbReference type="NCBI Taxonomy" id="675635"/>
    <lineage>
        <taxon>Bacteria</taxon>
        <taxon>Bacillati</taxon>
        <taxon>Actinomycetota</taxon>
        <taxon>Actinomycetes</taxon>
        <taxon>Pseudonocardiales</taxon>
        <taxon>Pseudonocardiaceae</taxon>
        <taxon>Pseudonocardia</taxon>
    </lineage>
</organism>
<evidence type="ECO:0000256" key="8">
    <source>
        <dbReference type="ARBA" id="ARBA00023136"/>
    </source>
</evidence>